<keyword evidence="2" id="KW-1185">Reference proteome</keyword>
<proteinExistence type="predicted"/>
<dbReference type="EMBL" id="JAUTXU010000300">
    <property type="protein sequence ID" value="KAK3686827.1"/>
    <property type="molecule type" value="Genomic_DNA"/>
</dbReference>
<reference evidence="1" key="1">
    <citation type="submission" date="2023-07" db="EMBL/GenBank/DDBJ databases">
        <title>Black Yeasts Isolated from many extreme environments.</title>
        <authorList>
            <person name="Coleine C."/>
            <person name="Stajich J.E."/>
            <person name="Selbmann L."/>
        </authorList>
    </citation>
    <scope>NUCLEOTIDE SEQUENCE</scope>
    <source>
        <strain evidence="1">CCFEE 5714</strain>
    </source>
</reference>
<protein>
    <submittedName>
        <fullName evidence="1">Mitotic spindle checkpoint component mad2</fullName>
    </submittedName>
</protein>
<comment type="caution">
    <text evidence="1">The sequence shown here is derived from an EMBL/GenBank/DDBJ whole genome shotgun (WGS) entry which is preliminary data.</text>
</comment>
<sequence>MPKQPSTHESNLRLTLNGSSKTVVRFFEVACNTILFQRGVYPPEDFTRVKRYGLDLRTICDDEARAYIKMIVHQLYRWLRKSHVSGVDIIITSRETGQHIERWHFDVRLYLRSSVAVWDTPADKLQITVTNEDGKNCNIAGSRDEEHDAPIMREMKVIQKTETEVEQEIQSLFRQIAASVTFLPILDGEYTFNVMICVDANSKVPQDWVESETKEITNAEEVLLRSFFTSSHQVGTVVSYRYGLLKNNAATLATC</sequence>
<dbReference type="Proteomes" id="UP001281147">
    <property type="component" value="Unassembled WGS sequence"/>
</dbReference>
<name>A0ACC3ME38_9PEZI</name>
<accession>A0ACC3ME38</accession>
<evidence type="ECO:0000313" key="1">
    <source>
        <dbReference type="EMBL" id="KAK3686827.1"/>
    </source>
</evidence>
<organism evidence="1 2">
    <name type="scientific">Vermiconidia calcicola</name>
    <dbReference type="NCBI Taxonomy" id="1690605"/>
    <lineage>
        <taxon>Eukaryota</taxon>
        <taxon>Fungi</taxon>
        <taxon>Dikarya</taxon>
        <taxon>Ascomycota</taxon>
        <taxon>Pezizomycotina</taxon>
        <taxon>Dothideomycetes</taxon>
        <taxon>Dothideomycetidae</taxon>
        <taxon>Mycosphaerellales</taxon>
        <taxon>Extremaceae</taxon>
        <taxon>Vermiconidia</taxon>
    </lineage>
</organism>
<evidence type="ECO:0000313" key="2">
    <source>
        <dbReference type="Proteomes" id="UP001281147"/>
    </source>
</evidence>
<gene>
    <name evidence="1" type="primary">MAD2_3</name>
    <name evidence="1" type="ORF">LTR37_019418</name>
</gene>